<organism evidence="3 4">
    <name type="scientific">Desulfurispirillum indicum (strain ATCC BAA-1389 / DSM 22839 / S5)</name>
    <dbReference type="NCBI Taxonomy" id="653733"/>
    <lineage>
        <taxon>Bacteria</taxon>
        <taxon>Pseudomonadati</taxon>
        <taxon>Chrysiogenota</taxon>
        <taxon>Chrysiogenia</taxon>
        <taxon>Chrysiogenales</taxon>
        <taxon>Chrysiogenaceae</taxon>
        <taxon>Desulfurispirillum</taxon>
    </lineage>
</organism>
<protein>
    <submittedName>
        <fullName evidence="3">NusB/RsmB/TIM44</fullName>
    </submittedName>
</protein>
<dbReference type="EMBL" id="CP002432">
    <property type="protein sequence ID" value="ADU65887.1"/>
    <property type="molecule type" value="Genomic_DNA"/>
</dbReference>
<dbReference type="GO" id="GO:0003723">
    <property type="term" value="F:RNA binding"/>
    <property type="evidence" value="ECO:0007669"/>
    <property type="project" value="UniProtKB-KW"/>
</dbReference>
<dbReference type="Pfam" id="PF01029">
    <property type="entry name" value="NusB"/>
    <property type="match status" value="1"/>
</dbReference>
<dbReference type="InterPro" id="IPR006027">
    <property type="entry name" value="NusB_RsmB_TIM44"/>
</dbReference>
<dbReference type="Proteomes" id="UP000002572">
    <property type="component" value="Chromosome"/>
</dbReference>
<keyword evidence="4" id="KW-1185">Reference proteome</keyword>
<reference evidence="3 4" key="1">
    <citation type="submission" date="2010-12" db="EMBL/GenBank/DDBJ databases">
        <title>Complete sequence of Desulfurispirillum indicum S5.</title>
        <authorList>
            <consortium name="US DOE Joint Genome Institute"/>
            <person name="Lucas S."/>
            <person name="Copeland A."/>
            <person name="Lapidus A."/>
            <person name="Cheng J.-F."/>
            <person name="Goodwin L."/>
            <person name="Pitluck S."/>
            <person name="Chertkov O."/>
            <person name="Held B."/>
            <person name="Detter J.C."/>
            <person name="Han C."/>
            <person name="Tapia R."/>
            <person name="Land M."/>
            <person name="Hauser L."/>
            <person name="Kyrpides N."/>
            <person name="Ivanova N."/>
            <person name="Mikhailova N."/>
            <person name="Haggblom M."/>
            <person name="Rauschenbach I."/>
            <person name="Bini E."/>
            <person name="Woyke T."/>
        </authorList>
    </citation>
    <scope>NUCLEOTIDE SEQUENCE [LARGE SCALE GENOMIC DNA]</scope>
    <source>
        <strain evidence="4">ATCC BAA-1389 / DSM 22839 / S5</strain>
    </source>
</reference>
<dbReference type="SUPFAM" id="SSF48013">
    <property type="entry name" value="NusB-like"/>
    <property type="match status" value="1"/>
</dbReference>
<dbReference type="STRING" id="653733.Selin_1152"/>
<dbReference type="OrthoDB" id="9811381at2"/>
<name>E6W4B3_DESIS</name>
<evidence type="ECO:0000259" key="2">
    <source>
        <dbReference type="Pfam" id="PF01029"/>
    </source>
</evidence>
<evidence type="ECO:0000256" key="1">
    <source>
        <dbReference type="ARBA" id="ARBA00022884"/>
    </source>
</evidence>
<dbReference type="GO" id="GO:0006355">
    <property type="term" value="P:regulation of DNA-templated transcription"/>
    <property type="evidence" value="ECO:0007669"/>
    <property type="project" value="InterPro"/>
</dbReference>
<dbReference type="FunCoup" id="E6W4B3">
    <property type="interactions" value="359"/>
</dbReference>
<accession>E6W4B3</accession>
<dbReference type="InParanoid" id="E6W4B3"/>
<dbReference type="eggNOG" id="COG0781">
    <property type="taxonomic scope" value="Bacteria"/>
</dbReference>
<keyword evidence="1" id="KW-0694">RNA-binding</keyword>
<gene>
    <name evidence="3" type="ordered locus">Selin_1152</name>
</gene>
<dbReference type="AlphaFoldDB" id="E6W4B3"/>
<dbReference type="KEGG" id="din:Selin_1152"/>
<sequence>MIPVPTRRNQRENALKLNYALQIFSGSFDEPHIQRTASQFGMEVTEFTRELVQISLQANPACGQLIESLAKNDDMIAHLDRILMIQGMCELSMKHSPAQTVINEYIELAKLYGAENSFRFVNVVMNQYKEDHP</sequence>
<proteinExistence type="predicted"/>
<evidence type="ECO:0000313" key="4">
    <source>
        <dbReference type="Proteomes" id="UP000002572"/>
    </source>
</evidence>
<dbReference type="InterPro" id="IPR035926">
    <property type="entry name" value="NusB-like_sf"/>
</dbReference>
<dbReference type="HOGENOM" id="CLU_087843_3_0_0"/>
<feature type="domain" description="NusB/RsmB/TIM44" evidence="2">
    <location>
        <begin position="9"/>
        <end position="128"/>
    </location>
</feature>
<dbReference type="Gene3D" id="1.10.940.10">
    <property type="entry name" value="NusB-like"/>
    <property type="match status" value="1"/>
</dbReference>
<dbReference type="RefSeq" id="WP_013505768.1">
    <property type="nucleotide sequence ID" value="NC_014836.1"/>
</dbReference>
<evidence type="ECO:0000313" key="3">
    <source>
        <dbReference type="EMBL" id="ADU65887.1"/>
    </source>
</evidence>